<dbReference type="FunCoup" id="B4LVI8">
    <property type="interactions" value="3"/>
</dbReference>
<dbReference type="EMBL" id="CH940649">
    <property type="protein sequence ID" value="EDW64382.1"/>
    <property type="molecule type" value="Genomic_DNA"/>
</dbReference>
<reference evidence="2 3" key="1">
    <citation type="journal article" date="2007" name="Nature">
        <title>Evolution of genes and genomes on the Drosophila phylogeny.</title>
        <authorList>
            <consortium name="Drosophila 12 Genomes Consortium"/>
            <person name="Clark A.G."/>
            <person name="Eisen M.B."/>
            <person name="Smith D.R."/>
            <person name="Bergman C.M."/>
            <person name="Oliver B."/>
            <person name="Markow T.A."/>
            <person name="Kaufman T.C."/>
            <person name="Kellis M."/>
            <person name="Gelbart W."/>
            <person name="Iyer V.N."/>
            <person name="Pollard D.A."/>
            <person name="Sackton T.B."/>
            <person name="Larracuente A.M."/>
            <person name="Singh N.D."/>
            <person name="Abad J.P."/>
            <person name="Abt D.N."/>
            <person name="Adryan B."/>
            <person name="Aguade M."/>
            <person name="Akashi H."/>
            <person name="Anderson W.W."/>
            <person name="Aquadro C.F."/>
            <person name="Ardell D.H."/>
            <person name="Arguello R."/>
            <person name="Artieri C.G."/>
            <person name="Barbash D.A."/>
            <person name="Barker D."/>
            <person name="Barsanti P."/>
            <person name="Batterham P."/>
            <person name="Batzoglou S."/>
            <person name="Begun D."/>
            <person name="Bhutkar A."/>
            <person name="Blanco E."/>
            <person name="Bosak S.A."/>
            <person name="Bradley R.K."/>
            <person name="Brand A.D."/>
            <person name="Brent M.R."/>
            <person name="Brooks A.N."/>
            <person name="Brown R.H."/>
            <person name="Butlin R.K."/>
            <person name="Caggese C."/>
            <person name="Calvi B.R."/>
            <person name="Bernardo de Carvalho A."/>
            <person name="Caspi A."/>
            <person name="Castrezana S."/>
            <person name="Celniker S.E."/>
            <person name="Chang J.L."/>
            <person name="Chapple C."/>
            <person name="Chatterji S."/>
            <person name="Chinwalla A."/>
            <person name="Civetta A."/>
            <person name="Clifton S.W."/>
            <person name="Comeron J.M."/>
            <person name="Costello J.C."/>
            <person name="Coyne J.A."/>
            <person name="Daub J."/>
            <person name="David R.G."/>
            <person name="Delcher A.L."/>
            <person name="Delehaunty K."/>
            <person name="Do C.B."/>
            <person name="Ebling H."/>
            <person name="Edwards K."/>
            <person name="Eickbush T."/>
            <person name="Evans J.D."/>
            <person name="Filipski A."/>
            <person name="Findeiss S."/>
            <person name="Freyhult E."/>
            <person name="Fulton L."/>
            <person name="Fulton R."/>
            <person name="Garcia A.C."/>
            <person name="Gardiner A."/>
            <person name="Garfield D.A."/>
            <person name="Garvin B.E."/>
            <person name="Gibson G."/>
            <person name="Gilbert D."/>
            <person name="Gnerre S."/>
            <person name="Godfrey J."/>
            <person name="Good R."/>
            <person name="Gotea V."/>
            <person name="Gravely B."/>
            <person name="Greenberg A.J."/>
            <person name="Griffiths-Jones S."/>
            <person name="Gross S."/>
            <person name="Guigo R."/>
            <person name="Gustafson E.A."/>
            <person name="Haerty W."/>
            <person name="Hahn M.W."/>
            <person name="Halligan D.L."/>
            <person name="Halpern A.L."/>
            <person name="Halter G.M."/>
            <person name="Han M.V."/>
            <person name="Heger A."/>
            <person name="Hillier L."/>
            <person name="Hinrichs A.S."/>
            <person name="Holmes I."/>
            <person name="Hoskins R.A."/>
            <person name="Hubisz M.J."/>
            <person name="Hultmark D."/>
            <person name="Huntley M.A."/>
            <person name="Jaffe D.B."/>
            <person name="Jagadeeshan S."/>
            <person name="Jeck W.R."/>
            <person name="Johnson J."/>
            <person name="Jones C.D."/>
            <person name="Jordan W.C."/>
            <person name="Karpen G.H."/>
            <person name="Kataoka E."/>
            <person name="Keightley P.D."/>
            <person name="Kheradpour P."/>
            <person name="Kirkness E.F."/>
            <person name="Koerich L.B."/>
            <person name="Kristiansen K."/>
            <person name="Kudrna D."/>
            <person name="Kulathinal R.J."/>
            <person name="Kumar S."/>
            <person name="Kwok R."/>
            <person name="Lander E."/>
            <person name="Langley C.H."/>
            <person name="Lapoint R."/>
            <person name="Lazzaro B.P."/>
            <person name="Lee S.J."/>
            <person name="Levesque L."/>
            <person name="Li R."/>
            <person name="Lin C.F."/>
            <person name="Lin M.F."/>
            <person name="Lindblad-Toh K."/>
            <person name="Llopart A."/>
            <person name="Long M."/>
            <person name="Low L."/>
            <person name="Lozovsky E."/>
            <person name="Lu J."/>
            <person name="Luo M."/>
            <person name="Machado C.A."/>
            <person name="Makalowski W."/>
            <person name="Marzo M."/>
            <person name="Matsuda M."/>
            <person name="Matzkin L."/>
            <person name="McAllister B."/>
            <person name="McBride C.S."/>
            <person name="McKernan B."/>
            <person name="McKernan K."/>
            <person name="Mendez-Lago M."/>
            <person name="Minx P."/>
            <person name="Mollenhauer M.U."/>
            <person name="Montooth K."/>
            <person name="Mount S.M."/>
            <person name="Mu X."/>
            <person name="Myers E."/>
            <person name="Negre B."/>
            <person name="Newfeld S."/>
            <person name="Nielsen R."/>
            <person name="Noor M.A."/>
            <person name="O'Grady P."/>
            <person name="Pachter L."/>
            <person name="Papaceit M."/>
            <person name="Parisi M.J."/>
            <person name="Parisi M."/>
            <person name="Parts L."/>
            <person name="Pedersen J.S."/>
            <person name="Pesole G."/>
            <person name="Phillippy A.M."/>
            <person name="Ponting C.P."/>
            <person name="Pop M."/>
            <person name="Porcelli D."/>
            <person name="Powell J.R."/>
            <person name="Prohaska S."/>
            <person name="Pruitt K."/>
            <person name="Puig M."/>
            <person name="Quesneville H."/>
            <person name="Ram K.R."/>
            <person name="Rand D."/>
            <person name="Rasmussen M.D."/>
            <person name="Reed L.K."/>
            <person name="Reenan R."/>
            <person name="Reily A."/>
            <person name="Remington K.A."/>
            <person name="Rieger T.T."/>
            <person name="Ritchie M.G."/>
            <person name="Robin C."/>
            <person name="Rogers Y.H."/>
            <person name="Rohde C."/>
            <person name="Rozas J."/>
            <person name="Rubenfield M.J."/>
            <person name="Ruiz A."/>
            <person name="Russo S."/>
            <person name="Salzberg S.L."/>
            <person name="Sanchez-Gracia A."/>
            <person name="Saranga D.J."/>
            <person name="Sato H."/>
            <person name="Schaeffer S.W."/>
            <person name="Schatz M.C."/>
            <person name="Schlenke T."/>
            <person name="Schwartz R."/>
            <person name="Segarra C."/>
            <person name="Singh R.S."/>
            <person name="Sirot L."/>
            <person name="Sirota M."/>
            <person name="Sisneros N.B."/>
            <person name="Smith C.D."/>
            <person name="Smith T.F."/>
            <person name="Spieth J."/>
            <person name="Stage D.E."/>
            <person name="Stark A."/>
            <person name="Stephan W."/>
            <person name="Strausberg R.L."/>
            <person name="Strempel S."/>
            <person name="Sturgill D."/>
            <person name="Sutton G."/>
            <person name="Sutton G.G."/>
            <person name="Tao W."/>
            <person name="Teichmann S."/>
            <person name="Tobari Y.N."/>
            <person name="Tomimura Y."/>
            <person name="Tsolas J.M."/>
            <person name="Valente V.L."/>
            <person name="Venter E."/>
            <person name="Venter J.C."/>
            <person name="Vicario S."/>
            <person name="Vieira F.G."/>
            <person name="Vilella A.J."/>
            <person name="Villasante A."/>
            <person name="Walenz B."/>
            <person name="Wang J."/>
            <person name="Wasserman M."/>
            <person name="Watts T."/>
            <person name="Wilson D."/>
            <person name="Wilson R.K."/>
            <person name="Wing R.A."/>
            <person name="Wolfner M.F."/>
            <person name="Wong A."/>
            <person name="Wong G.K."/>
            <person name="Wu C.I."/>
            <person name="Wu G."/>
            <person name="Yamamoto D."/>
            <person name="Yang H.P."/>
            <person name="Yang S.P."/>
            <person name="Yorke J.A."/>
            <person name="Yoshida K."/>
            <person name="Zdobnov E."/>
            <person name="Zhang P."/>
            <person name="Zhang Y."/>
            <person name="Zimin A.V."/>
            <person name="Baldwin J."/>
            <person name="Abdouelleil A."/>
            <person name="Abdulkadir J."/>
            <person name="Abebe A."/>
            <person name="Abera B."/>
            <person name="Abreu J."/>
            <person name="Acer S.C."/>
            <person name="Aftuck L."/>
            <person name="Alexander A."/>
            <person name="An P."/>
            <person name="Anderson E."/>
            <person name="Anderson S."/>
            <person name="Arachi H."/>
            <person name="Azer M."/>
            <person name="Bachantsang P."/>
            <person name="Barry A."/>
            <person name="Bayul T."/>
            <person name="Berlin A."/>
            <person name="Bessette D."/>
            <person name="Bloom T."/>
            <person name="Blye J."/>
            <person name="Boguslavskiy L."/>
            <person name="Bonnet C."/>
            <person name="Boukhgalter B."/>
            <person name="Bourzgui I."/>
            <person name="Brown A."/>
            <person name="Cahill P."/>
            <person name="Channer S."/>
            <person name="Cheshatsang Y."/>
            <person name="Chuda L."/>
            <person name="Citroen M."/>
            <person name="Collymore A."/>
            <person name="Cooke P."/>
            <person name="Costello M."/>
            <person name="D'Aco K."/>
            <person name="Daza R."/>
            <person name="De Haan G."/>
            <person name="DeGray S."/>
            <person name="DeMaso C."/>
            <person name="Dhargay N."/>
            <person name="Dooley K."/>
            <person name="Dooley E."/>
            <person name="Doricent M."/>
            <person name="Dorje P."/>
            <person name="Dorjee K."/>
            <person name="Dupes A."/>
            <person name="Elong R."/>
            <person name="Falk J."/>
            <person name="Farina A."/>
            <person name="Faro S."/>
            <person name="Ferguson D."/>
            <person name="Fisher S."/>
            <person name="Foley C.D."/>
            <person name="Franke A."/>
            <person name="Friedrich D."/>
            <person name="Gadbois L."/>
            <person name="Gearin G."/>
            <person name="Gearin C.R."/>
            <person name="Giannoukos G."/>
            <person name="Goode T."/>
            <person name="Graham J."/>
            <person name="Grandbois E."/>
            <person name="Grewal S."/>
            <person name="Gyaltsen K."/>
            <person name="Hafez N."/>
            <person name="Hagos B."/>
            <person name="Hall J."/>
            <person name="Henson C."/>
            <person name="Hollinger A."/>
            <person name="Honan T."/>
            <person name="Huard M.D."/>
            <person name="Hughes L."/>
            <person name="Hurhula B."/>
            <person name="Husby M.E."/>
            <person name="Kamat A."/>
            <person name="Kanga B."/>
            <person name="Kashin S."/>
            <person name="Khazanovich D."/>
            <person name="Kisner P."/>
            <person name="Lance K."/>
            <person name="Lara M."/>
            <person name="Lee W."/>
            <person name="Lennon N."/>
            <person name="Letendre F."/>
            <person name="LeVine R."/>
            <person name="Lipovsky A."/>
            <person name="Liu X."/>
            <person name="Liu J."/>
            <person name="Liu S."/>
            <person name="Lokyitsang T."/>
            <person name="Lokyitsang Y."/>
            <person name="Lubonja R."/>
            <person name="Lui A."/>
            <person name="MacDonald P."/>
            <person name="Magnisalis V."/>
            <person name="Maru K."/>
            <person name="Matthews C."/>
            <person name="McCusker W."/>
            <person name="McDonough S."/>
            <person name="Mehta T."/>
            <person name="Meldrim J."/>
            <person name="Meneus L."/>
            <person name="Mihai O."/>
            <person name="Mihalev A."/>
            <person name="Mihova T."/>
            <person name="Mittelman R."/>
            <person name="Mlenga V."/>
            <person name="Montmayeur A."/>
            <person name="Mulrain L."/>
            <person name="Navidi A."/>
            <person name="Naylor J."/>
            <person name="Negash T."/>
            <person name="Nguyen T."/>
            <person name="Nguyen N."/>
            <person name="Nicol R."/>
            <person name="Norbu C."/>
            <person name="Norbu N."/>
            <person name="Novod N."/>
            <person name="O'Neill B."/>
            <person name="Osman S."/>
            <person name="Markiewicz E."/>
            <person name="Oyono O.L."/>
            <person name="Patti C."/>
            <person name="Phunkhang P."/>
            <person name="Pierre F."/>
            <person name="Priest M."/>
            <person name="Raghuraman S."/>
            <person name="Rege F."/>
            <person name="Reyes R."/>
            <person name="Rise C."/>
            <person name="Rogov P."/>
            <person name="Ross K."/>
            <person name="Ryan E."/>
            <person name="Settipalli S."/>
            <person name="Shea T."/>
            <person name="Sherpa N."/>
            <person name="Shi L."/>
            <person name="Shih D."/>
            <person name="Sparrow T."/>
            <person name="Spaulding J."/>
            <person name="Stalker J."/>
            <person name="Stange-Thomann N."/>
            <person name="Stavropoulos S."/>
            <person name="Stone C."/>
            <person name="Strader C."/>
            <person name="Tesfaye S."/>
            <person name="Thomson T."/>
            <person name="Thoulutsang Y."/>
            <person name="Thoulutsang D."/>
            <person name="Topham K."/>
            <person name="Topping I."/>
            <person name="Tsamla T."/>
            <person name="Vassiliev H."/>
            <person name="Vo A."/>
            <person name="Wangchuk T."/>
            <person name="Wangdi T."/>
            <person name="Weiand M."/>
            <person name="Wilkinson J."/>
            <person name="Wilson A."/>
            <person name="Yadav S."/>
            <person name="Young G."/>
            <person name="Yu Q."/>
            <person name="Zembek L."/>
            <person name="Zhong D."/>
            <person name="Zimmer A."/>
            <person name="Zwirko Z."/>
            <person name="Jaffe D.B."/>
            <person name="Alvarez P."/>
            <person name="Brockman W."/>
            <person name="Butler J."/>
            <person name="Chin C."/>
            <person name="Gnerre S."/>
            <person name="Grabherr M."/>
            <person name="Kleber M."/>
            <person name="Mauceli E."/>
            <person name="MacCallum I."/>
        </authorList>
    </citation>
    <scope>NUCLEOTIDE SEQUENCE [LARGE SCALE GENOMIC DNA]</scope>
    <source>
        <strain evidence="3">Tucson 15010-1051.87</strain>
    </source>
</reference>
<dbReference type="GO" id="GO:0012505">
    <property type="term" value="C:endomembrane system"/>
    <property type="evidence" value="ECO:0007669"/>
    <property type="project" value="TreeGrafter"/>
</dbReference>
<keyword evidence="1" id="KW-1133">Transmembrane helix</keyword>
<accession>B4LVI8</accession>
<dbReference type="PANTHER" id="PTHR10281">
    <property type="entry name" value="MEMBRANE-ASSOCIATED PROGESTERONE RECEPTOR COMPONENT-RELATED"/>
    <property type="match status" value="1"/>
</dbReference>
<keyword evidence="1" id="KW-0812">Transmembrane</keyword>
<dbReference type="PANTHER" id="PTHR10281:SF76">
    <property type="entry name" value="CALCUTTA CUP-RELATED"/>
    <property type="match status" value="1"/>
</dbReference>
<dbReference type="Proteomes" id="UP000008792">
    <property type="component" value="Unassembled WGS sequence"/>
</dbReference>
<keyword evidence="1" id="KW-0472">Membrane</keyword>
<dbReference type="AlphaFoldDB" id="B4LVI8"/>
<dbReference type="OrthoDB" id="547796at2759"/>
<evidence type="ECO:0000256" key="1">
    <source>
        <dbReference type="SAM" id="Phobius"/>
    </source>
</evidence>
<dbReference type="InParanoid" id="B4LVI8"/>
<dbReference type="OMA" id="PHDFGPN"/>
<dbReference type="Gene3D" id="3.10.120.10">
    <property type="entry name" value="Cytochrome b5-like heme/steroid binding domain"/>
    <property type="match status" value="1"/>
</dbReference>
<organism evidence="2 3">
    <name type="scientific">Drosophila virilis</name>
    <name type="common">Fruit fly</name>
    <dbReference type="NCBI Taxonomy" id="7244"/>
    <lineage>
        <taxon>Eukaryota</taxon>
        <taxon>Metazoa</taxon>
        <taxon>Ecdysozoa</taxon>
        <taxon>Arthropoda</taxon>
        <taxon>Hexapoda</taxon>
        <taxon>Insecta</taxon>
        <taxon>Pterygota</taxon>
        <taxon>Neoptera</taxon>
        <taxon>Endopterygota</taxon>
        <taxon>Diptera</taxon>
        <taxon>Brachycera</taxon>
        <taxon>Muscomorpha</taxon>
        <taxon>Ephydroidea</taxon>
        <taxon>Drosophilidae</taxon>
        <taxon>Drosophila</taxon>
    </lineage>
</organism>
<proteinExistence type="predicted"/>
<protein>
    <recommendedName>
        <fullName evidence="4">Cytochrome b5 heme-binding domain-containing protein</fullName>
    </recommendedName>
</protein>
<evidence type="ECO:0008006" key="4">
    <source>
        <dbReference type="Google" id="ProtNLM"/>
    </source>
</evidence>
<name>B4LVI8_DROVI</name>
<dbReference type="PhylomeDB" id="B4LVI8"/>
<evidence type="ECO:0000313" key="2">
    <source>
        <dbReference type="EMBL" id="EDW64382.1"/>
    </source>
</evidence>
<dbReference type="SUPFAM" id="SSF55856">
    <property type="entry name" value="Cytochrome b5-like heme/steroid binding domain"/>
    <property type="match status" value="1"/>
</dbReference>
<sequence>MSSIPTNTWSEQLREVISSPLGIVAMTCLVGYIAYTHMRREYPTYDDEDYEKEGHVKIPPPLKNLTLTREKLEYYDAKNPNGRYLVALLGTIYDVSSAPHDFGPNGSYEGLAGTDIMWYIRNTARFEARDFNSYLNEWKNMLEDHFYAAGMLIPDSNNDDSDSDEGTVYNSANDKDEYSEFNAEADEGEEEELTATVYESSINMDMEDVDKTIIDWTEGDKTILAM</sequence>
<keyword evidence="3" id="KW-1185">Reference proteome</keyword>
<dbReference type="KEGG" id="dvi:6628442"/>
<evidence type="ECO:0000313" key="3">
    <source>
        <dbReference type="Proteomes" id="UP000008792"/>
    </source>
</evidence>
<dbReference type="SMR" id="B4LVI8"/>
<dbReference type="eggNOG" id="ENOG502T89M">
    <property type="taxonomic scope" value="Eukaryota"/>
</dbReference>
<gene>
    <name evidence="2" type="primary">Dvir\GJ22842</name>
    <name evidence="2" type="ORF">Dvir_GJ22842</name>
</gene>
<dbReference type="HOGENOM" id="CLU_078348_0_0_1"/>
<dbReference type="InterPro" id="IPR050577">
    <property type="entry name" value="MAPR/NEUFC/NENF-like"/>
</dbReference>
<dbReference type="GO" id="GO:0016020">
    <property type="term" value="C:membrane"/>
    <property type="evidence" value="ECO:0007669"/>
    <property type="project" value="TreeGrafter"/>
</dbReference>
<dbReference type="InterPro" id="IPR036400">
    <property type="entry name" value="Cyt_B5-like_heme/steroid_sf"/>
</dbReference>
<feature type="transmembrane region" description="Helical" evidence="1">
    <location>
        <begin position="16"/>
        <end position="35"/>
    </location>
</feature>